<dbReference type="GO" id="GO:0008289">
    <property type="term" value="F:lipid binding"/>
    <property type="evidence" value="ECO:0007669"/>
    <property type="project" value="TreeGrafter"/>
</dbReference>
<dbReference type="GO" id="GO:0031097">
    <property type="term" value="C:medial cortex"/>
    <property type="evidence" value="ECO:0007669"/>
    <property type="project" value="TreeGrafter"/>
</dbReference>
<dbReference type="SUPFAM" id="SSF103657">
    <property type="entry name" value="BAR/IMD domain-like"/>
    <property type="match status" value="1"/>
</dbReference>
<feature type="compositionally biased region" description="Pro residues" evidence="1">
    <location>
        <begin position="811"/>
        <end position="826"/>
    </location>
</feature>
<dbReference type="Gene3D" id="1.20.1270.60">
    <property type="entry name" value="Arfaptin homology (AH) domain/BAR domain"/>
    <property type="match status" value="1"/>
</dbReference>
<dbReference type="CDD" id="cd07599">
    <property type="entry name" value="BAR_Rvs167p"/>
    <property type="match status" value="1"/>
</dbReference>
<feature type="compositionally biased region" description="Polar residues" evidence="1">
    <location>
        <begin position="312"/>
        <end position="323"/>
    </location>
</feature>
<dbReference type="AlphaFoldDB" id="A0A4Y9Y6P5"/>
<dbReference type="SUPFAM" id="SSF54928">
    <property type="entry name" value="RNA-binding domain, RBD"/>
    <property type="match status" value="1"/>
</dbReference>
<feature type="compositionally biased region" description="Basic and acidic residues" evidence="1">
    <location>
        <begin position="718"/>
        <end position="733"/>
    </location>
</feature>
<reference evidence="3 4" key="1">
    <citation type="submission" date="2019-02" db="EMBL/GenBank/DDBJ databases">
        <title>Genome sequencing of the rare red list fungi Dentipellis fragilis.</title>
        <authorList>
            <person name="Buettner E."/>
            <person name="Kellner H."/>
        </authorList>
    </citation>
    <scope>NUCLEOTIDE SEQUENCE [LARGE SCALE GENOMIC DNA]</scope>
    <source>
        <strain evidence="3 4">DSM 105465</strain>
    </source>
</reference>
<name>A0A4Y9Y6P5_9AGAM</name>
<evidence type="ECO:0000256" key="1">
    <source>
        <dbReference type="SAM" id="MobiDB-lite"/>
    </source>
</evidence>
<evidence type="ECO:0000313" key="4">
    <source>
        <dbReference type="Proteomes" id="UP000298327"/>
    </source>
</evidence>
<dbReference type="Pfam" id="PF04059">
    <property type="entry name" value="RRM_2"/>
    <property type="match status" value="1"/>
</dbReference>
<feature type="region of interest" description="Disordered" evidence="1">
    <location>
        <begin position="717"/>
        <end position="756"/>
    </location>
</feature>
<feature type="region of interest" description="Disordered" evidence="1">
    <location>
        <begin position="311"/>
        <end position="410"/>
    </location>
</feature>
<dbReference type="STRING" id="205917.A0A4Y9Y6P5"/>
<accession>A0A4Y9Y6P5</accession>
<feature type="domain" description="BAR" evidence="2">
    <location>
        <begin position="2"/>
        <end position="234"/>
    </location>
</feature>
<evidence type="ECO:0000259" key="2">
    <source>
        <dbReference type="PROSITE" id="PS51021"/>
    </source>
</evidence>
<sequence length="973" mass="107710">MVGSKVGMSKKSADPEFDEYQRNFTTLEAETEKFVKNTKAFSDSVNSLFTSGSNFAQHFSTVFHPIGSEFDLLAKHPQAANTLKNVDDYQVALEELRTTIAPELELISSRVLAPVKELQGVMKTIRKMIAKREHKLVDYDRYNNSLTKLRDKKEKSLSDEKNLFKLEQDFEVASNEYEYINGAMKQDLPRFMGLATNFIDPLFHSFFYMQLNIYYMLLEKLNQFADGKYDVSITPTQIADEYEAKRGESFETIEALSLTQRIVSTSAPCALPKLGYLRPSTDISPGTFAFCSVYLDHRLSQHISRVIIRQEGASTSPVRSSHASPRRPPLPLTPPLTPSSSLNETLSAVGQPVTPTDAFTEPGTRWRAPYAPAKQPRRDHAKNVISLDDDDDDGAAFRPKEDDRTPTELSASLGHEAPLSRFLLVSNVPRHLSQAAVRVVFNSPGDSESSTLKGIWAGHLQTMGIIILVFYDIRACERARRRLSGKHVGMDESGEGHEVELRAVYLSLDDAKKLTPRNPSPVTEIEAETAFFLQLLSPQTADLVVVRDILASFGKLLTFRESDGHGEYFYVEYYDVRETTAAFHGLQNTKTVLEHQLRLYPVHPQATTQMHYPQASRMSGPVPAYQNHANQIYSTQPSSAGGHDAAHYSHPHANAIPFPSSSTGGEHELSVNTDFDPQSLQLNSHTRPRSASAEAGDGVKAFALQDRLRMRFSIADMQEQRRHSQSEAEERQRSVSFGAGAPASGSESARAARRRRAGSPIPLGRYEYAYPRYGYDAGAGAGPSGYDYVPAPCFIPTAPQHRAVPQTQYTLPPPQPRAHRAQPPPSSSRSRVLPAKGSAAMDGDPDFIVRPRPRARLHMPASTPLAEAGGGAGAGAGLGVGNQINVEKIEAGTDTRTTVMIKNIPNKMSDRDLLEFIAAVCPRRIDFFYLRMDFQNGCNVGYAFVNFITVDDLLAFAKARLGTKWCVCLAARS</sequence>
<feature type="compositionally biased region" description="Pro residues" evidence="1">
    <location>
        <begin position="326"/>
        <end position="337"/>
    </location>
</feature>
<proteinExistence type="predicted"/>
<dbReference type="PROSITE" id="PS51021">
    <property type="entry name" value="BAR"/>
    <property type="match status" value="1"/>
</dbReference>
<organism evidence="3 4">
    <name type="scientific">Dentipellis fragilis</name>
    <dbReference type="NCBI Taxonomy" id="205917"/>
    <lineage>
        <taxon>Eukaryota</taxon>
        <taxon>Fungi</taxon>
        <taxon>Dikarya</taxon>
        <taxon>Basidiomycota</taxon>
        <taxon>Agaricomycotina</taxon>
        <taxon>Agaricomycetes</taxon>
        <taxon>Russulales</taxon>
        <taxon>Hericiaceae</taxon>
        <taxon>Dentipellis</taxon>
    </lineage>
</organism>
<dbReference type="GO" id="GO:0097320">
    <property type="term" value="P:plasma membrane tubulation"/>
    <property type="evidence" value="ECO:0007669"/>
    <property type="project" value="TreeGrafter"/>
</dbReference>
<dbReference type="GO" id="GO:0030479">
    <property type="term" value="C:actin cortical patch"/>
    <property type="evidence" value="ECO:0007669"/>
    <property type="project" value="TreeGrafter"/>
</dbReference>
<dbReference type="EMBL" id="SEOQ01000741">
    <property type="protein sequence ID" value="TFY57568.1"/>
    <property type="molecule type" value="Genomic_DNA"/>
</dbReference>
<dbReference type="GO" id="GO:0043332">
    <property type="term" value="C:mating projection tip"/>
    <property type="evidence" value="ECO:0007669"/>
    <property type="project" value="TreeGrafter"/>
</dbReference>
<dbReference type="OrthoDB" id="2159336at2759"/>
<dbReference type="Gene3D" id="3.30.70.330">
    <property type="match status" value="1"/>
</dbReference>
<dbReference type="InterPro" id="IPR035979">
    <property type="entry name" value="RBD_domain_sf"/>
</dbReference>
<feature type="compositionally biased region" description="Low complexity" evidence="1">
    <location>
        <begin position="738"/>
        <end position="749"/>
    </location>
</feature>
<evidence type="ECO:0000313" key="3">
    <source>
        <dbReference type="EMBL" id="TFY57568.1"/>
    </source>
</evidence>
<dbReference type="GO" id="GO:1990528">
    <property type="term" value="C:Rvs161p-Rvs167p complex"/>
    <property type="evidence" value="ECO:0007669"/>
    <property type="project" value="TreeGrafter"/>
</dbReference>
<dbReference type="InterPro" id="IPR012677">
    <property type="entry name" value="Nucleotide-bd_a/b_plait_sf"/>
</dbReference>
<dbReference type="InterPro" id="IPR046982">
    <property type="entry name" value="BIN3/RVS161-like"/>
</dbReference>
<gene>
    <name evidence="3" type="ORF">EVG20_g8496</name>
</gene>
<dbReference type="SMART" id="SM00721">
    <property type="entry name" value="BAR"/>
    <property type="match status" value="1"/>
</dbReference>
<dbReference type="Proteomes" id="UP000298327">
    <property type="component" value="Unassembled WGS sequence"/>
</dbReference>
<keyword evidence="4" id="KW-1185">Reference proteome</keyword>
<dbReference type="PANTHER" id="PTHR47174">
    <property type="entry name" value="BRIDGING INTEGRATOR 3"/>
    <property type="match status" value="1"/>
</dbReference>
<protein>
    <recommendedName>
        <fullName evidence="2">BAR domain-containing protein</fullName>
    </recommendedName>
</protein>
<feature type="region of interest" description="Disordered" evidence="1">
    <location>
        <begin position="633"/>
        <end position="698"/>
    </location>
</feature>
<comment type="caution">
    <text evidence="3">The sequence shown here is derived from an EMBL/GenBank/DDBJ whole genome shotgun (WGS) entry which is preliminary data.</text>
</comment>
<dbReference type="GO" id="GO:0003676">
    <property type="term" value="F:nucleic acid binding"/>
    <property type="evidence" value="ECO:0007669"/>
    <property type="project" value="InterPro"/>
</dbReference>
<dbReference type="InterPro" id="IPR027267">
    <property type="entry name" value="AH/BAR_dom_sf"/>
</dbReference>
<dbReference type="GO" id="GO:0006897">
    <property type="term" value="P:endocytosis"/>
    <property type="evidence" value="ECO:0007669"/>
    <property type="project" value="InterPro"/>
</dbReference>
<feature type="compositionally biased region" description="Polar residues" evidence="1">
    <location>
        <begin position="659"/>
        <end position="685"/>
    </location>
</feature>
<dbReference type="InterPro" id="IPR004148">
    <property type="entry name" value="BAR_dom"/>
</dbReference>
<dbReference type="InterPro" id="IPR007201">
    <property type="entry name" value="Mei2-like_Rrm_C"/>
</dbReference>
<dbReference type="GO" id="GO:0051666">
    <property type="term" value="P:actin cortical patch localization"/>
    <property type="evidence" value="ECO:0007669"/>
    <property type="project" value="InterPro"/>
</dbReference>
<dbReference type="Pfam" id="PF03114">
    <property type="entry name" value="BAR"/>
    <property type="match status" value="1"/>
</dbReference>
<feature type="region of interest" description="Disordered" evidence="1">
    <location>
        <begin position="806"/>
        <end position="847"/>
    </location>
</feature>
<dbReference type="PANTHER" id="PTHR47174:SF1">
    <property type="entry name" value="REDUCED VIABILITY UPON STARVATION PROTEIN 167"/>
    <property type="match status" value="1"/>
</dbReference>